<dbReference type="Proteomes" id="UP000814367">
    <property type="component" value="Unassembled WGS sequence"/>
</dbReference>
<comment type="caution">
    <text evidence="3">The sequence shown here is derived from an EMBL/GenBank/DDBJ whole genome shotgun (WGS) entry which is preliminary data.</text>
</comment>
<proteinExistence type="predicted"/>
<evidence type="ECO:0000313" key="4">
    <source>
        <dbReference type="Proteomes" id="UP000261016"/>
    </source>
</evidence>
<evidence type="ECO:0000313" key="1">
    <source>
        <dbReference type="EMBL" id="MCG6226652.1"/>
    </source>
</evidence>
<accession>A0A8B2ZH57</accession>
<dbReference type="EMBL" id="QSTD01000003">
    <property type="protein sequence ID" value="RGM30426.1"/>
    <property type="molecule type" value="Genomic_DNA"/>
</dbReference>
<sequence length="117" mass="13529">MNNVKNKIIKYITENAGTSFVEIEKIFDEYHFEYKGNGAYTSAENNNIIFWYGWNEQAFNVVSSLVNEGLIEMNTCEPFIYIVDGKSLNFPIAKSECINTYHWLPVTFNLVKEESHG</sequence>
<dbReference type="EMBL" id="QXWP01000004">
    <property type="protein sequence ID" value="NBH30918.1"/>
    <property type="molecule type" value="Genomic_DNA"/>
</dbReference>
<dbReference type="Proteomes" id="UP000261016">
    <property type="component" value="Unassembled WGS sequence"/>
</dbReference>
<dbReference type="RefSeq" id="WP_002467109.1">
    <property type="nucleotide sequence ID" value="NZ_CABMFV010000003.1"/>
</dbReference>
<evidence type="ECO:0000313" key="5">
    <source>
        <dbReference type="Proteomes" id="UP000481807"/>
    </source>
</evidence>
<evidence type="ECO:0000313" key="2">
    <source>
        <dbReference type="EMBL" id="NBH30918.1"/>
    </source>
</evidence>
<reference evidence="2 5" key="2">
    <citation type="submission" date="2018-08" db="EMBL/GenBank/DDBJ databases">
        <title>Murine metabolic-syndrome-specific gut microbial biobank.</title>
        <authorList>
            <person name="Liu C."/>
        </authorList>
    </citation>
    <scope>NUCLEOTIDE SEQUENCE [LARGE SCALE GENOMIC DNA]</scope>
    <source>
        <strain evidence="2 5">1XD21-27</strain>
    </source>
</reference>
<reference evidence="1 6" key="3">
    <citation type="submission" date="2020-03" db="EMBL/GenBank/DDBJ databases">
        <title>Comparative genetics of Staphylococcus warneri persistents from caprine mastitis.</title>
        <authorList>
            <person name="Franca C.A."/>
            <person name="Rosa D.S."/>
            <person name="Silva A."/>
            <person name="Rodrigues D.L.N."/>
            <person name="Santos R.G."/>
            <person name="Castillo R.E.H."/>
            <person name="Moreira M.A.S."/>
            <person name="Lima M.C."/>
            <person name="Gouveia G.V."/>
            <person name="Gouveia J.J.S."/>
            <person name="Souza R.F.S."/>
            <person name="Bertram B."/>
            <person name="Azevedo V."/>
            <person name="Costa M."/>
        </authorList>
    </citation>
    <scope>NUCLEOTIDE SEQUENCE [LARGE SCALE GENOMIC DNA]</scope>
    <source>
        <strain evidence="1 6">Cap 9.2</strain>
    </source>
</reference>
<evidence type="ECO:0000313" key="3">
    <source>
        <dbReference type="EMBL" id="RGM30426.1"/>
    </source>
</evidence>
<protein>
    <submittedName>
        <fullName evidence="3">Pathogenicity island protein</fullName>
    </submittedName>
</protein>
<dbReference type="EMBL" id="JAANHJ010000001">
    <property type="protein sequence ID" value="MCG6226652.1"/>
    <property type="molecule type" value="Genomic_DNA"/>
</dbReference>
<name>A0A8B2ZH57_STAWA</name>
<evidence type="ECO:0000313" key="6">
    <source>
        <dbReference type="Proteomes" id="UP000814367"/>
    </source>
</evidence>
<reference evidence="3 4" key="1">
    <citation type="submission" date="2018-08" db="EMBL/GenBank/DDBJ databases">
        <title>A genome reference for cultivated species of the human gut microbiota.</title>
        <authorList>
            <person name="Zou Y."/>
            <person name="Xue W."/>
            <person name="Luo G."/>
        </authorList>
    </citation>
    <scope>NUCLEOTIDE SEQUENCE [LARGE SCALE GENOMIC DNA]</scope>
    <source>
        <strain evidence="3 4">OM08-17AT</strain>
    </source>
</reference>
<dbReference type="Proteomes" id="UP000481807">
    <property type="component" value="Unassembled WGS sequence"/>
</dbReference>
<gene>
    <name evidence="2" type="ORF">D3Z30_07965</name>
    <name evidence="3" type="ORF">DXC19_08195</name>
    <name evidence="1" type="ORF">G8J23_11770</name>
</gene>
<dbReference type="AlphaFoldDB" id="A0A8B2ZH57"/>
<keyword evidence="6" id="KW-1185">Reference proteome</keyword>
<organism evidence="3 4">
    <name type="scientific">Staphylococcus warneri</name>
    <dbReference type="NCBI Taxonomy" id="1292"/>
    <lineage>
        <taxon>Bacteria</taxon>
        <taxon>Bacillati</taxon>
        <taxon>Bacillota</taxon>
        <taxon>Bacilli</taxon>
        <taxon>Bacillales</taxon>
        <taxon>Staphylococcaceae</taxon>
        <taxon>Staphylococcus</taxon>
    </lineage>
</organism>